<dbReference type="Pfam" id="PF15731">
    <property type="entry name" value="MqsA_antitoxin"/>
    <property type="match status" value="1"/>
</dbReference>
<keyword evidence="3" id="KW-0804">Transcription</keyword>
<dbReference type="InterPro" id="IPR010982">
    <property type="entry name" value="Lambda_DNA-bd_dom_sf"/>
</dbReference>
<evidence type="ECO:0000256" key="1">
    <source>
        <dbReference type="ARBA" id="ARBA00023015"/>
    </source>
</evidence>
<dbReference type="OrthoDB" id="9813152at2"/>
<gene>
    <name evidence="5" type="ORF">ERX40_10885</name>
</gene>
<keyword evidence="2" id="KW-0238">DNA-binding</keyword>
<dbReference type="Proteomes" id="UP000295280">
    <property type="component" value="Unassembled WGS sequence"/>
</dbReference>
<evidence type="ECO:0000313" key="5">
    <source>
        <dbReference type="EMBL" id="TDL94375.1"/>
    </source>
</evidence>
<evidence type="ECO:0000259" key="4">
    <source>
        <dbReference type="PROSITE" id="PS50943"/>
    </source>
</evidence>
<dbReference type="Gene3D" id="1.10.260.40">
    <property type="entry name" value="lambda repressor-like DNA-binding domains"/>
    <property type="match status" value="1"/>
</dbReference>
<dbReference type="SMART" id="SM00530">
    <property type="entry name" value="HTH_XRE"/>
    <property type="match status" value="1"/>
</dbReference>
<keyword evidence="1" id="KW-0805">Transcription regulation</keyword>
<dbReference type="PANTHER" id="PTHR36511">
    <property type="entry name" value="MERR FAMILY BACTERIAL REGULATORY PROTEIN"/>
    <property type="match status" value="1"/>
</dbReference>
<dbReference type="SUPFAM" id="SSF47413">
    <property type="entry name" value="lambda repressor-like DNA-binding domains"/>
    <property type="match status" value="1"/>
</dbReference>
<dbReference type="PROSITE" id="PS50943">
    <property type="entry name" value="HTH_CROC1"/>
    <property type="match status" value="1"/>
</dbReference>
<reference evidence="5 6" key="1">
    <citation type="submission" date="2019-01" db="EMBL/GenBank/DDBJ databases">
        <title>Draft genome sequences of the type strains of six Macrococcus species.</title>
        <authorList>
            <person name="Mazhar S."/>
            <person name="Altermann E."/>
            <person name="Hill C."/>
            <person name="Mcauliffe O."/>
        </authorList>
    </citation>
    <scope>NUCLEOTIDE SEQUENCE [LARGE SCALE GENOMIC DNA]</scope>
    <source>
        <strain evidence="5 6">ATCC 51828</strain>
    </source>
</reference>
<dbReference type="InterPro" id="IPR001387">
    <property type="entry name" value="Cro/C1-type_HTH"/>
</dbReference>
<dbReference type="AlphaFoldDB" id="A0A9Q8CJ30"/>
<dbReference type="PANTHER" id="PTHR36511:SF3">
    <property type="entry name" value="ANTITOXIN HIGA-2"/>
    <property type="match status" value="1"/>
</dbReference>
<protein>
    <recommendedName>
        <fullName evidence="4">HTH cro/C1-type domain-containing protein</fullName>
    </recommendedName>
</protein>
<accession>A0A9Q8CJ30</accession>
<dbReference type="CDD" id="cd00093">
    <property type="entry name" value="HTH_XRE"/>
    <property type="match status" value="1"/>
</dbReference>
<dbReference type="GO" id="GO:0003677">
    <property type="term" value="F:DNA binding"/>
    <property type="evidence" value="ECO:0007669"/>
    <property type="project" value="UniProtKB-KW"/>
</dbReference>
<dbReference type="InterPro" id="IPR052359">
    <property type="entry name" value="HTH-type_reg/antitoxin"/>
</dbReference>
<evidence type="ECO:0000256" key="3">
    <source>
        <dbReference type="ARBA" id="ARBA00023163"/>
    </source>
</evidence>
<feature type="domain" description="HTH cro/C1-type" evidence="4">
    <location>
        <begin position="23"/>
        <end position="76"/>
    </location>
</feature>
<name>A0A9Q8CJ30_9STAP</name>
<evidence type="ECO:0000256" key="2">
    <source>
        <dbReference type="ARBA" id="ARBA00023125"/>
    </source>
</evidence>
<sequence length="89" mass="10494">MRKYNLSDVIEFKNIPEYSADDIMRIRKNLQLGRNKFAQLTGVSVKTIETWEYGRNRPNGSAARLLQLLESNPDIFMREMINFRIESLK</sequence>
<dbReference type="InterPro" id="IPR032758">
    <property type="entry name" value="MqsA/HigA-2"/>
</dbReference>
<keyword evidence="6" id="KW-1185">Reference proteome</keyword>
<dbReference type="RefSeq" id="WP_133418514.1">
    <property type="nucleotide sequence ID" value="NZ_SCWD01000009.1"/>
</dbReference>
<organism evidence="5 6">
    <name type="scientific">Macrococcus carouselicus</name>
    <dbReference type="NCBI Taxonomy" id="69969"/>
    <lineage>
        <taxon>Bacteria</taxon>
        <taxon>Bacillati</taxon>
        <taxon>Bacillota</taxon>
        <taxon>Bacilli</taxon>
        <taxon>Bacillales</taxon>
        <taxon>Staphylococcaceae</taxon>
        <taxon>Macrococcus</taxon>
    </lineage>
</organism>
<proteinExistence type="predicted"/>
<evidence type="ECO:0000313" key="6">
    <source>
        <dbReference type="Proteomes" id="UP000295280"/>
    </source>
</evidence>
<dbReference type="EMBL" id="SCWD01000009">
    <property type="protein sequence ID" value="TDL94375.1"/>
    <property type="molecule type" value="Genomic_DNA"/>
</dbReference>
<comment type="caution">
    <text evidence="5">The sequence shown here is derived from an EMBL/GenBank/DDBJ whole genome shotgun (WGS) entry which is preliminary data.</text>
</comment>